<dbReference type="PANTHER" id="PTHR43833:SF7">
    <property type="entry name" value="KTR SYSTEM POTASSIUM UPTAKE PROTEIN C"/>
    <property type="match status" value="1"/>
</dbReference>
<name>A0A126QP23_9BACT</name>
<protein>
    <submittedName>
        <fullName evidence="3">Potassium transporter TrkA</fullName>
    </submittedName>
    <submittedName>
        <fullName evidence="4">Trk system potassium uptake protein TrkA</fullName>
    </submittedName>
</protein>
<dbReference type="EMBL" id="CP014206">
    <property type="protein sequence ID" value="AMK11448.1"/>
    <property type="molecule type" value="Genomic_DNA"/>
</dbReference>
<dbReference type="GO" id="GO:0008324">
    <property type="term" value="F:monoatomic cation transmembrane transporter activity"/>
    <property type="evidence" value="ECO:0007669"/>
    <property type="project" value="InterPro"/>
</dbReference>
<dbReference type="Proteomes" id="UP000055611">
    <property type="component" value="Chromosome"/>
</dbReference>
<dbReference type="OrthoDB" id="9776294at2"/>
<gene>
    <name evidence="3" type="ORF">AWY79_10125</name>
    <name evidence="4" type="ORF">EDC59_103139</name>
</gene>
<dbReference type="PROSITE" id="PS51201">
    <property type="entry name" value="RCK_N"/>
    <property type="match status" value="1"/>
</dbReference>
<dbReference type="InterPro" id="IPR050721">
    <property type="entry name" value="Trk_Ktr_HKT_K-transport"/>
</dbReference>
<dbReference type="Pfam" id="PF02080">
    <property type="entry name" value="TrkA_C"/>
    <property type="match status" value="1"/>
</dbReference>
<dbReference type="SUPFAM" id="SSF116726">
    <property type="entry name" value="TrkA C-terminal domain-like"/>
    <property type="match status" value="1"/>
</dbReference>
<evidence type="ECO:0000313" key="3">
    <source>
        <dbReference type="EMBL" id="AMK11448.1"/>
    </source>
</evidence>
<dbReference type="Proteomes" id="UP000295506">
    <property type="component" value="Unassembled WGS sequence"/>
</dbReference>
<proteinExistence type="predicted"/>
<reference evidence="3 5" key="1">
    <citation type="journal article" date="2016" name="Front. Microbiol.">
        <title>Genome Sequence of the Piezophilic, Mesophilic Sulfate-Reducing Bacterium Desulfovibrio indicus J2T.</title>
        <authorList>
            <person name="Cao J."/>
            <person name="Maignien L."/>
            <person name="Shao Z."/>
            <person name="Alain K."/>
            <person name="Jebbar M."/>
        </authorList>
    </citation>
    <scope>NUCLEOTIDE SEQUENCE [LARGE SCALE GENOMIC DNA]</scope>
    <source>
        <strain evidence="3 5">J2</strain>
    </source>
</reference>
<evidence type="ECO:0000259" key="1">
    <source>
        <dbReference type="PROSITE" id="PS51201"/>
    </source>
</evidence>
<evidence type="ECO:0000313" key="6">
    <source>
        <dbReference type="Proteomes" id="UP000295506"/>
    </source>
</evidence>
<evidence type="ECO:0000313" key="5">
    <source>
        <dbReference type="Proteomes" id="UP000055611"/>
    </source>
</evidence>
<sequence>MAQRKEIGVIGLGKFGFSLAKALTELGHSVVGVDYDPEYVRRAQDTIAQVYQADATDERMLGQIGIKELDRVIVSTGDSMEASILVVLNLQAVGVKNIWVKAISEAHERVLYKLGVPFVVFPEAFVAAQMANRLTAPGLQEYFGLGKDVAVREIIVENWIGKTLRDLDLTNRYQVQVIAFRLAGDSEFRFVPQADRALQAGDVLVLLGRTEDIMRVEKY</sequence>
<feature type="domain" description="RCK C-terminal" evidence="2">
    <location>
        <begin position="137"/>
        <end position="219"/>
    </location>
</feature>
<feature type="domain" description="RCK N-terminal" evidence="1">
    <location>
        <begin position="4"/>
        <end position="121"/>
    </location>
</feature>
<keyword evidence="5" id="KW-1185">Reference proteome</keyword>
<dbReference type="InterPro" id="IPR036291">
    <property type="entry name" value="NAD(P)-bd_dom_sf"/>
</dbReference>
<dbReference type="AlphaFoldDB" id="A0A126QP23"/>
<dbReference type="Gene3D" id="3.40.50.720">
    <property type="entry name" value="NAD(P)-binding Rossmann-like Domain"/>
    <property type="match status" value="1"/>
</dbReference>
<dbReference type="EMBL" id="SOBK01000003">
    <property type="protein sequence ID" value="TDT89841.1"/>
    <property type="molecule type" value="Genomic_DNA"/>
</dbReference>
<evidence type="ECO:0000313" key="4">
    <source>
        <dbReference type="EMBL" id="TDT89841.1"/>
    </source>
</evidence>
<dbReference type="KEGG" id="dej:AWY79_10125"/>
<accession>A0A126QP23</accession>
<dbReference type="RefSeq" id="WP_066803166.1">
    <property type="nucleotide sequence ID" value="NZ_CP014206.1"/>
</dbReference>
<dbReference type="PANTHER" id="PTHR43833">
    <property type="entry name" value="POTASSIUM CHANNEL PROTEIN 2-RELATED-RELATED"/>
    <property type="match status" value="1"/>
</dbReference>
<evidence type="ECO:0000259" key="2">
    <source>
        <dbReference type="PROSITE" id="PS51202"/>
    </source>
</evidence>
<dbReference type="GO" id="GO:0006813">
    <property type="term" value="P:potassium ion transport"/>
    <property type="evidence" value="ECO:0007669"/>
    <property type="project" value="InterPro"/>
</dbReference>
<dbReference type="InterPro" id="IPR006037">
    <property type="entry name" value="RCK_C"/>
</dbReference>
<dbReference type="InterPro" id="IPR036721">
    <property type="entry name" value="RCK_C_sf"/>
</dbReference>
<reference evidence="4 6" key="2">
    <citation type="submission" date="2019-03" db="EMBL/GenBank/DDBJ databases">
        <title>Genomic Encyclopedia of Type Strains, Phase IV (KMG-IV): sequencing the most valuable type-strain genomes for metagenomic binning, comparative biology and taxonomic classification.</title>
        <authorList>
            <person name="Goeker M."/>
        </authorList>
    </citation>
    <scope>NUCLEOTIDE SEQUENCE [LARGE SCALE GENOMIC DNA]</scope>
    <source>
        <strain evidence="4 6">DSM 101483</strain>
    </source>
</reference>
<dbReference type="PROSITE" id="PS51202">
    <property type="entry name" value="RCK_C"/>
    <property type="match status" value="1"/>
</dbReference>
<dbReference type="SUPFAM" id="SSF51735">
    <property type="entry name" value="NAD(P)-binding Rossmann-fold domains"/>
    <property type="match status" value="1"/>
</dbReference>
<dbReference type="Gene3D" id="3.30.70.1450">
    <property type="entry name" value="Regulator of K+ conductance, C-terminal domain"/>
    <property type="match status" value="1"/>
</dbReference>
<dbReference type="InterPro" id="IPR003148">
    <property type="entry name" value="RCK_N"/>
</dbReference>
<organism evidence="4 6">
    <name type="scientific">Pseudodesulfovibrio indicus</name>
    <dbReference type="NCBI Taxonomy" id="1716143"/>
    <lineage>
        <taxon>Bacteria</taxon>
        <taxon>Pseudomonadati</taxon>
        <taxon>Thermodesulfobacteriota</taxon>
        <taxon>Desulfovibrionia</taxon>
        <taxon>Desulfovibrionales</taxon>
        <taxon>Desulfovibrionaceae</taxon>
    </lineage>
</organism>
<dbReference type="Pfam" id="PF02254">
    <property type="entry name" value="TrkA_N"/>
    <property type="match status" value="1"/>
</dbReference>